<evidence type="ECO:0000256" key="2">
    <source>
        <dbReference type="ARBA" id="ARBA00022750"/>
    </source>
</evidence>
<dbReference type="Pfam" id="PF00026">
    <property type="entry name" value="Asp"/>
    <property type="match status" value="1"/>
</dbReference>
<dbReference type="GO" id="GO:0006508">
    <property type="term" value="P:proteolysis"/>
    <property type="evidence" value="ECO:0007669"/>
    <property type="project" value="UniProtKB-KW"/>
</dbReference>
<feature type="chain" id="PRO_5021412283" description="Peptidase A1 domain-containing protein" evidence="4">
    <location>
        <begin position="18"/>
        <end position="436"/>
    </location>
</feature>
<evidence type="ECO:0000313" key="6">
    <source>
        <dbReference type="EMBL" id="TFY70760.1"/>
    </source>
</evidence>
<dbReference type="Proteomes" id="UP000298327">
    <property type="component" value="Unassembled WGS sequence"/>
</dbReference>
<dbReference type="InterPro" id="IPR034164">
    <property type="entry name" value="Pepsin-like_dom"/>
</dbReference>
<dbReference type="EMBL" id="SEOQ01000084">
    <property type="protein sequence ID" value="TFY70760.1"/>
    <property type="molecule type" value="Genomic_DNA"/>
</dbReference>
<dbReference type="PANTHER" id="PTHR47966">
    <property type="entry name" value="BETA-SITE APP-CLEAVING ENZYME, ISOFORM A-RELATED"/>
    <property type="match status" value="1"/>
</dbReference>
<dbReference type="PRINTS" id="PR00792">
    <property type="entry name" value="PEPSIN"/>
</dbReference>
<proteinExistence type="inferred from homology"/>
<keyword evidence="7" id="KW-1185">Reference proteome</keyword>
<comment type="similarity">
    <text evidence="1 3">Belongs to the peptidase A1 family.</text>
</comment>
<dbReference type="OrthoDB" id="771136at2759"/>
<feature type="signal peptide" evidence="4">
    <location>
        <begin position="1"/>
        <end position="17"/>
    </location>
</feature>
<accession>A0A4Y9Z9F1</accession>
<keyword evidence="3" id="KW-0378">Hydrolase</keyword>
<dbReference type="SUPFAM" id="SSF50630">
    <property type="entry name" value="Acid proteases"/>
    <property type="match status" value="1"/>
</dbReference>
<dbReference type="STRING" id="205917.A0A4Y9Z9F1"/>
<keyword evidence="2 3" id="KW-0064">Aspartyl protease</keyword>
<dbReference type="CDD" id="cd05471">
    <property type="entry name" value="pepsin_like"/>
    <property type="match status" value="1"/>
</dbReference>
<keyword evidence="4" id="KW-0732">Signal</keyword>
<dbReference type="AlphaFoldDB" id="A0A4Y9Z9F1"/>
<evidence type="ECO:0000259" key="5">
    <source>
        <dbReference type="PROSITE" id="PS51767"/>
    </source>
</evidence>
<protein>
    <recommendedName>
        <fullName evidence="5">Peptidase A1 domain-containing protein</fullName>
    </recommendedName>
</protein>
<sequence>MLATAVFLAVLAAGSQALQLPPSNSPFAARRGLDKIDFIVRRAADPFANGTIINSMNQEYLTKVEVAGHNFTVVLDTGSSDLWVQPRRNDLAVKNQTNEFVNITYGSGSVAGTIAHGSVVISNYTIDNQTFLNVNLTDDIPIEGILGLGFDINSSIFNATGNNSADATPLTNIFNQNKSENNFITLDLSRGDDGGNTIGGAFTINRYLSDQSNVANAPRNNVTPPGSTDWSIPVGGINVNGQEYNISQDAFNGSTHAVIDSGTSFAIVSTNLSNFIYQGIPGAKSCPTDSGPLWVVPCTSASNLTFTFGGQQYPVNPLDLTTLVTFSANKTRYTACLGVYTSADVLATNTTVLPFYLLGDIFMRNVYSAFNFGNKVTGGNSSTPASIQFLSKTNASTAYPEFVKLRNQTIQDLKSKAVDPSSFDCSTFDAFAADIN</sequence>
<evidence type="ECO:0000256" key="3">
    <source>
        <dbReference type="RuleBase" id="RU000454"/>
    </source>
</evidence>
<dbReference type="InterPro" id="IPR001461">
    <property type="entry name" value="Aspartic_peptidase_A1"/>
</dbReference>
<comment type="caution">
    <text evidence="6">The sequence shown here is derived from an EMBL/GenBank/DDBJ whole genome shotgun (WGS) entry which is preliminary data.</text>
</comment>
<dbReference type="PROSITE" id="PS51767">
    <property type="entry name" value="PEPTIDASE_A1"/>
    <property type="match status" value="1"/>
</dbReference>
<gene>
    <name evidence="6" type="ORF">EVG20_g2250</name>
</gene>
<dbReference type="InterPro" id="IPR033121">
    <property type="entry name" value="PEPTIDASE_A1"/>
</dbReference>
<evidence type="ECO:0000256" key="1">
    <source>
        <dbReference type="ARBA" id="ARBA00007447"/>
    </source>
</evidence>
<dbReference type="InterPro" id="IPR001969">
    <property type="entry name" value="Aspartic_peptidase_AS"/>
</dbReference>
<name>A0A4Y9Z9F1_9AGAM</name>
<dbReference type="PROSITE" id="PS00141">
    <property type="entry name" value="ASP_PROTEASE"/>
    <property type="match status" value="1"/>
</dbReference>
<reference evidence="6 7" key="1">
    <citation type="submission" date="2019-02" db="EMBL/GenBank/DDBJ databases">
        <title>Genome sequencing of the rare red list fungi Dentipellis fragilis.</title>
        <authorList>
            <person name="Buettner E."/>
            <person name="Kellner H."/>
        </authorList>
    </citation>
    <scope>NUCLEOTIDE SEQUENCE [LARGE SCALE GENOMIC DNA]</scope>
    <source>
        <strain evidence="6 7">DSM 105465</strain>
    </source>
</reference>
<dbReference type="Gene3D" id="2.40.70.10">
    <property type="entry name" value="Acid Proteases"/>
    <property type="match status" value="2"/>
</dbReference>
<evidence type="ECO:0000256" key="4">
    <source>
        <dbReference type="SAM" id="SignalP"/>
    </source>
</evidence>
<keyword evidence="3" id="KW-0645">Protease</keyword>
<evidence type="ECO:0000313" key="7">
    <source>
        <dbReference type="Proteomes" id="UP000298327"/>
    </source>
</evidence>
<organism evidence="6 7">
    <name type="scientific">Dentipellis fragilis</name>
    <dbReference type="NCBI Taxonomy" id="205917"/>
    <lineage>
        <taxon>Eukaryota</taxon>
        <taxon>Fungi</taxon>
        <taxon>Dikarya</taxon>
        <taxon>Basidiomycota</taxon>
        <taxon>Agaricomycotina</taxon>
        <taxon>Agaricomycetes</taxon>
        <taxon>Russulales</taxon>
        <taxon>Hericiaceae</taxon>
        <taxon>Dentipellis</taxon>
    </lineage>
</organism>
<dbReference type="InterPro" id="IPR021109">
    <property type="entry name" value="Peptidase_aspartic_dom_sf"/>
</dbReference>
<feature type="domain" description="Peptidase A1" evidence="5">
    <location>
        <begin position="60"/>
        <end position="380"/>
    </location>
</feature>
<dbReference type="PANTHER" id="PTHR47966:SF51">
    <property type="entry name" value="BETA-SITE APP-CLEAVING ENZYME, ISOFORM A-RELATED"/>
    <property type="match status" value="1"/>
</dbReference>
<dbReference type="GO" id="GO:0004190">
    <property type="term" value="F:aspartic-type endopeptidase activity"/>
    <property type="evidence" value="ECO:0007669"/>
    <property type="project" value="UniProtKB-KW"/>
</dbReference>